<comment type="catalytic activity">
    <reaction evidence="1">
        <text>GDP-alpha-D-mannose + H2O = alpha-D-mannose 1-phosphate + GMP + 2 H(+)</text>
        <dbReference type="Rhea" id="RHEA:27978"/>
        <dbReference type="ChEBI" id="CHEBI:15377"/>
        <dbReference type="ChEBI" id="CHEBI:15378"/>
        <dbReference type="ChEBI" id="CHEBI:57527"/>
        <dbReference type="ChEBI" id="CHEBI:58115"/>
        <dbReference type="ChEBI" id="CHEBI:58409"/>
    </reaction>
</comment>
<dbReference type="GO" id="GO:0006753">
    <property type="term" value="P:nucleoside phosphate metabolic process"/>
    <property type="evidence" value="ECO:0007669"/>
    <property type="project" value="TreeGrafter"/>
</dbReference>
<dbReference type="InterPro" id="IPR000086">
    <property type="entry name" value="NUDIX_hydrolase_dom"/>
</dbReference>
<keyword evidence="5 10" id="KW-0378">Hydrolase</keyword>
<dbReference type="PROSITE" id="PS51462">
    <property type="entry name" value="NUDIX"/>
    <property type="match status" value="1"/>
</dbReference>
<dbReference type="Gene3D" id="3.90.79.10">
    <property type="entry name" value="Nucleoside Triphosphate Pyrophosphohydrolase"/>
    <property type="match status" value="1"/>
</dbReference>
<gene>
    <name evidence="10" type="primary">nudF_1</name>
    <name evidence="10" type="ORF">OJF2_13130</name>
</gene>
<evidence type="ECO:0000256" key="1">
    <source>
        <dbReference type="ARBA" id="ARBA00000847"/>
    </source>
</evidence>
<dbReference type="OrthoDB" id="7066556at2"/>
<feature type="region of interest" description="Disordered" evidence="8">
    <location>
        <begin position="86"/>
        <end position="117"/>
    </location>
</feature>
<comment type="similarity">
    <text evidence="3">Belongs to the Nudix hydrolase family. NudK subfamily.</text>
</comment>
<organism evidence="10 11">
    <name type="scientific">Aquisphaera giovannonii</name>
    <dbReference type="NCBI Taxonomy" id="406548"/>
    <lineage>
        <taxon>Bacteria</taxon>
        <taxon>Pseudomonadati</taxon>
        <taxon>Planctomycetota</taxon>
        <taxon>Planctomycetia</taxon>
        <taxon>Isosphaerales</taxon>
        <taxon>Isosphaeraceae</taxon>
        <taxon>Aquisphaera</taxon>
    </lineage>
</organism>
<proteinExistence type="inferred from homology"/>
<keyword evidence="11" id="KW-1185">Reference proteome</keyword>
<dbReference type="Proteomes" id="UP000324233">
    <property type="component" value="Chromosome"/>
</dbReference>
<evidence type="ECO:0000313" key="10">
    <source>
        <dbReference type="EMBL" id="QEH32829.1"/>
    </source>
</evidence>
<dbReference type="RefSeq" id="WP_148592296.1">
    <property type="nucleotide sequence ID" value="NZ_CP042997.1"/>
</dbReference>
<name>A0A5B9VXI5_9BACT</name>
<dbReference type="CDD" id="cd03424">
    <property type="entry name" value="NUDIX_ADPRase_Nudt5_UGPPase_Nudt14"/>
    <property type="match status" value="1"/>
</dbReference>
<dbReference type="Pfam" id="PF00293">
    <property type="entry name" value="NUDIX"/>
    <property type="match status" value="1"/>
</dbReference>
<evidence type="ECO:0000256" key="3">
    <source>
        <dbReference type="ARBA" id="ARBA00007275"/>
    </source>
</evidence>
<feature type="compositionally biased region" description="Basic and acidic residues" evidence="8">
    <location>
        <begin position="97"/>
        <end position="108"/>
    </location>
</feature>
<comment type="cofactor">
    <cofactor evidence="2">
        <name>Mg(2+)</name>
        <dbReference type="ChEBI" id="CHEBI:18420"/>
    </cofactor>
</comment>
<dbReference type="SUPFAM" id="SSF55811">
    <property type="entry name" value="Nudix"/>
    <property type="match status" value="1"/>
</dbReference>
<dbReference type="PRINTS" id="PR00502">
    <property type="entry name" value="NUDIXFAMILY"/>
</dbReference>
<evidence type="ECO:0000256" key="4">
    <source>
        <dbReference type="ARBA" id="ARBA00016377"/>
    </source>
</evidence>
<evidence type="ECO:0000259" key="9">
    <source>
        <dbReference type="PROSITE" id="PS51462"/>
    </source>
</evidence>
<evidence type="ECO:0000256" key="6">
    <source>
        <dbReference type="ARBA" id="ARBA00032162"/>
    </source>
</evidence>
<protein>
    <recommendedName>
        <fullName evidence="4">GDP-mannose pyrophosphatase</fullName>
    </recommendedName>
    <alternativeName>
        <fullName evidence="6">GDP-mannose hydrolase</fullName>
    </alternativeName>
    <alternativeName>
        <fullName evidence="7">GDPMK</fullName>
    </alternativeName>
</protein>
<dbReference type="PANTHER" id="PTHR11839:SF18">
    <property type="entry name" value="NUDIX HYDROLASE DOMAIN-CONTAINING PROTEIN"/>
    <property type="match status" value="1"/>
</dbReference>
<feature type="domain" description="Nudix hydrolase" evidence="9">
    <location>
        <begin position="55"/>
        <end position="184"/>
    </location>
</feature>
<sequence>MSGDPSKAEAKTGSWVRAGDGTGDRTIEENWLFRLRKERFRSRQSGKEHDFYVIHLADAVHVVAITPEDEVLVVRQFRAGSGRDSLEIPGGLVDPGEDPREAGARELAEETGYTGDPPELLSTVWSNPSLVTSRIHTVVIRNARRTVDPDPDENEELVVDRVPAAELPAMIVGGKIDHALVVAGLLWWLGTRTPGILPGPSGARTS</sequence>
<evidence type="ECO:0000256" key="2">
    <source>
        <dbReference type="ARBA" id="ARBA00001946"/>
    </source>
</evidence>
<evidence type="ECO:0000256" key="7">
    <source>
        <dbReference type="ARBA" id="ARBA00032272"/>
    </source>
</evidence>
<dbReference type="GO" id="GO:0016787">
    <property type="term" value="F:hydrolase activity"/>
    <property type="evidence" value="ECO:0007669"/>
    <property type="project" value="UniProtKB-KW"/>
</dbReference>
<evidence type="ECO:0000256" key="8">
    <source>
        <dbReference type="SAM" id="MobiDB-lite"/>
    </source>
</evidence>
<dbReference type="InterPro" id="IPR015797">
    <property type="entry name" value="NUDIX_hydrolase-like_dom_sf"/>
</dbReference>
<dbReference type="GO" id="GO:0005829">
    <property type="term" value="C:cytosol"/>
    <property type="evidence" value="ECO:0007669"/>
    <property type="project" value="TreeGrafter"/>
</dbReference>
<feature type="compositionally biased region" description="Basic and acidic residues" evidence="8">
    <location>
        <begin position="1"/>
        <end position="10"/>
    </location>
</feature>
<feature type="region of interest" description="Disordered" evidence="8">
    <location>
        <begin position="1"/>
        <end position="21"/>
    </location>
</feature>
<dbReference type="PANTHER" id="PTHR11839">
    <property type="entry name" value="UDP/ADP-SUGAR PYROPHOSPHATASE"/>
    <property type="match status" value="1"/>
</dbReference>
<dbReference type="GO" id="GO:0019693">
    <property type="term" value="P:ribose phosphate metabolic process"/>
    <property type="evidence" value="ECO:0007669"/>
    <property type="project" value="TreeGrafter"/>
</dbReference>
<evidence type="ECO:0000313" key="11">
    <source>
        <dbReference type="Proteomes" id="UP000324233"/>
    </source>
</evidence>
<dbReference type="InterPro" id="IPR020476">
    <property type="entry name" value="Nudix_hydrolase"/>
</dbReference>
<dbReference type="KEGG" id="agv:OJF2_13130"/>
<dbReference type="EMBL" id="CP042997">
    <property type="protein sequence ID" value="QEH32829.1"/>
    <property type="molecule type" value="Genomic_DNA"/>
</dbReference>
<accession>A0A5B9VXI5</accession>
<evidence type="ECO:0000256" key="5">
    <source>
        <dbReference type="ARBA" id="ARBA00022801"/>
    </source>
</evidence>
<reference evidence="10 11" key="1">
    <citation type="submission" date="2019-08" db="EMBL/GenBank/DDBJ databases">
        <title>Deep-cultivation of Planctomycetes and their phenomic and genomic characterization uncovers novel biology.</title>
        <authorList>
            <person name="Wiegand S."/>
            <person name="Jogler M."/>
            <person name="Boedeker C."/>
            <person name="Pinto D."/>
            <person name="Vollmers J."/>
            <person name="Rivas-Marin E."/>
            <person name="Kohn T."/>
            <person name="Peeters S.H."/>
            <person name="Heuer A."/>
            <person name="Rast P."/>
            <person name="Oberbeckmann S."/>
            <person name="Bunk B."/>
            <person name="Jeske O."/>
            <person name="Meyerdierks A."/>
            <person name="Storesund J.E."/>
            <person name="Kallscheuer N."/>
            <person name="Luecker S."/>
            <person name="Lage O.M."/>
            <person name="Pohl T."/>
            <person name="Merkel B.J."/>
            <person name="Hornburger P."/>
            <person name="Mueller R.-W."/>
            <person name="Bruemmer F."/>
            <person name="Labrenz M."/>
            <person name="Spormann A.M."/>
            <person name="Op den Camp H."/>
            <person name="Overmann J."/>
            <person name="Amann R."/>
            <person name="Jetten M.S.M."/>
            <person name="Mascher T."/>
            <person name="Medema M.H."/>
            <person name="Devos D.P."/>
            <person name="Kaster A.-K."/>
            <person name="Ovreas L."/>
            <person name="Rohde M."/>
            <person name="Galperin M.Y."/>
            <person name="Jogler C."/>
        </authorList>
    </citation>
    <scope>NUCLEOTIDE SEQUENCE [LARGE SCALE GENOMIC DNA]</scope>
    <source>
        <strain evidence="10 11">OJF2</strain>
    </source>
</reference>
<dbReference type="AlphaFoldDB" id="A0A5B9VXI5"/>